<comment type="caution">
    <text evidence="9">The sequence shown here is derived from an EMBL/GenBank/DDBJ whole genome shotgun (WGS) entry which is preliminary data.</text>
</comment>
<evidence type="ECO:0000256" key="8">
    <source>
        <dbReference type="RuleBase" id="RU363041"/>
    </source>
</evidence>
<keyword evidence="4 8" id="KW-1003">Cell membrane</keyword>
<evidence type="ECO:0000256" key="3">
    <source>
        <dbReference type="ARBA" id="ARBA00022448"/>
    </source>
</evidence>
<proteinExistence type="inferred from homology"/>
<keyword evidence="3" id="KW-0813">Transport</keyword>
<dbReference type="InterPro" id="IPR002781">
    <property type="entry name" value="TM_pro_TauE-like"/>
</dbReference>
<organism evidence="9 10">
    <name type="scientific">Jiella mangrovi</name>
    <dbReference type="NCBI Taxonomy" id="2821407"/>
    <lineage>
        <taxon>Bacteria</taxon>
        <taxon>Pseudomonadati</taxon>
        <taxon>Pseudomonadota</taxon>
        <taxon>Alphaproteobacteria</taxon>
        <taxon>Hyphomicrobiales</taxon>
        <taxon>Aurantimonadaceae</taxon>
        <taxon>Jiella</taxon>
    </lineage>
</organism>
<reference evidence="9 10" key="1">
    <citation type="submission" date="2021-04" db="EMBL/GenBank/DDBJ databases">
        <title>Whole genome sequence of Jiella sp. KSK16Y-1.</title>
        <authorList>
            <person name="Tuo L."/>
        </authorList>
    </citation>
    <scope>NUCLEOTIDE SEQUENCE [LARGE SCALE GENOMIC DNA]</scope>
    <source>
        <strain evidence="9 10">KSK16Y-1</strain>
    </source>
</reference>
<dbReference type="Pfam" id="PF01925">
    <property type="entry name" value="TauE"/>
    <property type="match status" value="1"/>
</dbReference>
<dbReference type="Proteomes" id="UP000678276">
    <property type="component" value="Unassembled WGS sequence"/>
</dbReference>
<evidence type="ECO:0000256" key="7">
    <source>
        <dbReference type="ARBA" id="ARBA00023136"/>
    </source>
</evidence>
<feature type="transmembrane region" description="Helical" evidence="8">
    <location>
        <begin position="72"/>
        <end position="93"/>
    </location>
</feature>
<evidence type="ECO:0000313" key="9">
    <source>
        <dbReference type="EMBL" id="MBP0617701.1"/>
    </source>
</evidence>
<feature type="transmembrane region" description="Helical" evidence="8">
    <location>
        <begin position="165"/>
        <end position="185"/>
    </location>
</feature>
<comment type="similarity">
    <text evidence="2 8">Belongs to the 4-toluene sulfonate uptake permease (TSUP) (TC 2.A.102) family.</text>
</comment>
<name>A0ABS4BM09_9HYPH</name>
<dbReference type="RefSeq" id="WP_209596731.1">
    <property type="nucleotide sequence ID" value="NZ_JAGJCF010000019.1"/>
</dbReference>
<feature type="transmembrane region" description="Helical" evidence="8">
    <location>
        <begin position="6"/>
        <end position="30"/>
    </location>
</feature>
<feature type="transmembrane region" description="Helical" evidence="8">
    <location>
        <begin position="131"/>
        <end position="153"/>
    </location>
</feature>
<feature type="transmembrane region" description="Helical" evidence="8">
    <location>
        <begin position="42"/>
        <end position="60"/>
    </location>
</feature>
<dbReference type="InterPro" id="IPR052017">
    <property type="entry name" value="TSUP"/>
</dbReference>
<evidence type="ECO:0000256" key="2">
    <source>
        <dbReference type="ARBA" id="ARBA00009142"/>
    </source>
</evidence>
<keyword evidence="10" id="KW-1185">Reference proteome</keyword>
<dbReference type="PANTHER" id="PTHR30269:SF37">
    <property type="entry name" value="MEMBRANE TRANSPORTER PROTEIN"/>
    <property type="match status" value="1"/>
</dbReference>
<evidence type="ECO:0000256" key="1">
    <source>
        <dbReference type="ARBA" id="ARBA00004651"/>
    </source>
</evidence>
<sequence>MPADLIYALPIIVAAAVVRGATGFGFSLVAAPLLSLFWSPDFATGIVLCLDLAATVMLVQGGILAELERGDALLLGASALGGAVAGVFLLSALPHGPALVGLNLAVFVSALAAMRKVSWRWLDSRGAASGAGFLTGAMIGAFSVGGTLIVAWLMASRRSPGQSRALLTVVFAVTDIGAIAFRAGLGLFPASSLPAVVVMLPAVAAGIVVGRRLYGRISAETWKRAVAWLLMLLALSSLASMALPASAALSQAASLASFILPETS</sequence>
<gene>
    <name evidence="9" type="ORF">J6595_19115</name>
</gene>
<evidence type="ECO:0000313" key="10">
    <source>
        <dbReference type="Proteomes" id="UP000678276"/>
    </source>
</evidence>
<keyword evidence="7 8" id="KW-0472">Membrane</keyword>
<feature type="transmembrane region" description="Helical" evidence="8">
    <location>
        <begin position="226"/>
        <end position="249"/>
    </location>
</feature>
<feature type="transmembrane region" description="Helical" evidence="8">
    <location>
        <begin position="191"/>
        <end position="214"/>
    </location>
</feature>
<protein>
    <recommendedName>
        <fullName evidence="8">Probable membrane transporter protein</fullName>
    </recommendedName>
</protein>
<evidence type="ECO:0000256" key="5">
    <source>
        <dbReference type="ARBA" id="ARBA00022692"/>
    </source>
</evidence>
<evidence type="ECO:0000256" key="6">
    <source>
        <dbReference type="ARBA" id="ARBA00022989"/>
    </source>
</evidence>
<accession>A0ABS4BM09</accession>
<comment type="subcellular location">
    <subcellularLocation>
        <location evidence="1 8">Cell membrane</location>
        <topology evidence="1 8">Multi-pass membrane protein</topology>
    </subcellularLocation>
</comment>
<keyword evidence="5 8" id="KW-0812">Transmembrane</keyword>
<evidence type="ECO:0000256" key="4">
    <source>
        <dbReference type="ARBA" id="ARBA00022475"/>
    </source>
</evidence>
<dbReference type="PANTHER" id="PTHR30269">
    <property type="entry name" value="TRANSMEMBRANE PROTEIN YFCA"/>
    <property type="match status" value="1"/>
</dbReference>
<keyword evidence="6 8" id="KW-1133">Transmembrane helix</keyword>
<dbReference type="EMBL" id="JAGJCF010000019">
    <property type="protein sequence ID" value="MBP0617701.1"/>
    <property type="molecule type" value="Genomic_DNA"/>
</dbReference>